<evidence type="ECO:0000313" key="4">
    <source>
        <dbReference type="Proteomes" id="UP000075635"/>
    </source>
</evidence>
<reference evidence="3 4" key="1">
    <citation type="submission" date="2014-02" db="EMBL/GenBank/DDBJ databases">
        <title>The small core and large imbalanced accessory genome model reveals a collaborative survival strategy of Sorangium cellulosum strains in nature.</title>
        <authorList>
            <person name="Han K."/>
            <person name="Peng R."/>
            <person name="Blom J."/>
            <person name="Li Y.-Z."/>
        </authorList>
    </citation>
    <scope>NUCLEOTIDE SEQUENCE [LARGE SCALE GENOMIC DNA]</scope>
    <source>
        <strain evidence="3 4">So0011-07</strain>
    </source>
</reference>
<dbReference type="InterPro" id="IPR041657">
    <property type="entry name" value="HTH_17"/>
</dbReference>
<dbReference type="Proteomes" id="UP000075635">
    <property type="component" value="Unassembled WGS sequence"/>
</dbReference>
<comment type="caution">
    <text evidence="3">The sequence shown here is derived from an EMBL/GenBank/DDBJ whole genome shotgun (WGS) entry which is preliminary data.</text>
</comment>
<dbReference type="InterPro" id="IPR010093">
    <property type="entry name" value="SinI_DNA-bd"/>
</dbReference>
<feature type="region of interest" description="Disordered" evidence="1">
    <location>
        <begin position="1"/>
        <end position="28"/>
    </location>
</feature>
<proteinExistence type="predicted"/>
<dbReference type="GO" id="GO:0003677">
    <property type="term" value="F:DNA binding"/>
    <property type="evidence" value="ECO:0007669"/>
    <property type="project" value="InterPro"/>
</dbReference>
<accession>A0A150S4X8</accession>
<feature type="domain" description="Helix-turn-helix" evidence="2">
    <location>
        <begin position="74"/>
        <end position="124"/>
    </location>
</feature>
<evidence type="ECO:0000256" key="1">
    <source>
        <dbReference type="SAM" id="MobiDB-lite"/>
    </source>
</evidence>
<evidence type="ECO:0000313" key="3">
    <source>
        <dbReference type="EMBL" id="KYF87533.1"/>
    </source>
</evidence>
<gene>
    <name evidence="3" type="ORF">BE17_07255</name>
</gene>
<dbReference type="AlphaFoldDB" id="A0A150S4X8"/>
<organism evidence="3 4">
    <name type="scientific">Sorangium cellulosum</name>
    <name type="common">Polyangium cellulosum</name>
    <dbReference type="NCBI Taxonomy" id="56"/>
    <lineage>
        <taxon>Bacteria</taxon>
        <taxon>Pseudomonadati</taxon>
        <taxon>Myxococcota</taxon>
        <taxon>Polyangia</taxon>
        <taxon>Polyangiales</taxon>
        <taxon>Polyangiaceae</taxon>
        <taxon>Sorangium</taxon>
    </lineage>
</organism>
<dbReference type="EMBL" id="JEMB01001430">
    <property type="protein sequence ID" value="KYF87533.1"/>
    <property type="molecule type" value="Genomic_DNA"/>
</dbReference>
<sequence length="159" mass="16582">MEKMNAPSVQGKGGDIRAKAPPKGRGREDLTARVLARLASAEGPAAALIPVLVQVVHVVVQEVQQGASDDDPVLDAAGVAALLGISEETTIRKARKGEIAASKIGPRLGWRFRRSDVLAYLEAKRRCPAPVPANDAAGPPTDAAGVLAEMGLPALRGRR</sequence>
<evidence type="ECO:0000259" key="2">
    <source>
        <dbReference type="Pfam" id="PF12728"/>
    </source>
</evidence>
<name>A0A150S4X8_SORCE</name>
<protein>
    <recommendedName>
        <fullName evidence="2">Helix-turn-helix domain-containing protein</fullName>
    </recommendedName>
</protein>
<dbReference type="Pfam" id="PF12728">
    <property type="entry name" value="HTH_17"/>
    <property type="match status" value="1"/>
</dbReference>
<dbReference type="NCBIfam" id="TIGR01764">
    <property type="entry name" value="excise"/>
    <property type="match status" value="1"/>
</dbReference>